<dbReference type="AlphaFoldDB" id="A0A645C2I6"/>
<dbReference type="EMBL" id="VSSQ01024358">
    <property type="protein sequence ID" value="MPM71829.1"/>
    <property type="molecule type" value="Genomic_DNA"/>
</dbReference>
<organism evidence="3">
    <name type="scientific">bioreactor metagenome</name>
    <dbReference type="NCBI Taxonomy" id="1076179"/>
    <lineage>
        <taxon>unclassified sequences</taxon>
        <taxon>metagenomes</taxon>
        <taxon>ecological metagenomes</taxon>
    </lineage>
</organism>
<dbReference type="GO" id="GO:0018773">
    <property type="term" value="F:acetylpyruvate hydrolase activity"/>
    <property type="evidence" value="ECO:0007669"/>
    <property type="project" value="TreeGrafter"/>
</dbReference>
<dbReference type="GO" id="GO:0046872">
    <property type="term" value="F:metal ion binding"/>
    <property type="evidence" value="ECO:0007669"/>
    <property type="project" value="UniProtKB-KW"/>
</dbReference>
<keyword evidence="1" id="KW-0479">Metal-binding</keyword>
<evidence type="ECO:0000259" key="2">
    <source>
        <dbReference type="Pfam" id="PF01557"/>
    </source>
</evidence>
<proteinExistence type="predicted"/>
<protein>
    <recommendedName>
        <fullName evidence="2">Fumarylacetoacetase-like C-terminal domain-containing protein</fullName>
    </recommendedName>
</protein>
<dbReference type="PANTHER" id="PTHR11820:SF7">
    <property type="entry name" value="ACYLPYRUVASE FAHD1, MITOCHONDRIAL"/>
    <property type="match status" value="1"/>
</dbReference>
<evidence type="ECO:0000256" key="1">
    <source>
        <dbReference type="ARBA" id="ARBA00022723"/>
    </source>
</evidence>
<evidence type="ECO:0000313" key="3">
    <source>
        <dbReference type="EMBL" id="MPM71829.1"/>
    </source>
</evidence>
<accession>A0A645C2I6</accession>
<feature type="domain" description="Fumarylacetoacetase-like C-terminal" evidence="2">
    <location>
        <begin position="4"/>
        <end position="128"/>
    </location>
</feature>
<dbReference type="SUPFAM" id="SSF56529">
    <property type="entry name" value="FAH"/>
    <property type="match status" value="1"/>
</dbReference>
<sequence length="146" mass="16291">MLRICKTGKNIEERFASSYYDAITLGIDFTARDIQKRCIQKGEPWEIAKSFDCSAPMGEFIPLNESGYPGEILFRLDKNGETVQNGNSKNLIFSFDHIISHVSKYITLKTGDVVFTGTPAGVGPVLPEDILEGYLAEKKILTVRIK</sequence>
<dbReference type="PANTHER" id="PTHR11820">
    <property type="entry name" value="ACYLPYRUVASE"/>
    <property type="match status" value="1"/>
</dbReference>
<gene>
    <name evidence="3" type="ORF">SDC9_118800</name>
</gene>
<dbReference type="Pfam" id="PF01557">
    <property type="entry name" value="FAA_hydrolase"/>
    <property type="match status" value="1"/>
</dbReference>
<dbReference type="InterPro" id="IPR011234">
    <property type="entry name" value="Fumarylacetoacetase-like_C"/>
</dbReference>
<comment type="caution">
    <text evidence="3">The sequence shown here is derived from an EMBL/GenBank/DDBJ whole genome shotgun (WGS) entry which is preliminary data.</text>
</comment>
<name>A0A645C2I6_9ZZZZ</name>
<reference evidence="3" key="1">
    <citation type="submission" date="2019-08" db="EMBL/GenBank/DDBJ databases">
        <authorList>
            <person name="Kucharzyk K."/>
            <person name="Murdoch R.W."/>
            <person name="Higgins S."/>
            <person name="Loffler F."/>
        </authorList>
    </citation>
    <scope>NUCLEOTIDE SEQUENCE</scope>
</reference>
<dbReference type="InterPro" id="IPR036663">
    <property type="entry name" value="Fumarylacetoacetase_C_sf"/>
</dbReference>
<dbReference type="Gene3D" id="3.90.850.10">
    <property type="entry name" value="Fumarylacetoacetase-like, C-terminal domain"/>
    <property type="match status" value="1"/>
</dbReference>